<dbReference type="EMBL" id="CABFUZ020000264">
    <property type="protein sequence ID" value="VVM08549.1"/>
    <property type="molecule type" value="Genomic_DNA"/>
</dbReference>
<sequence length="219" mass="25486">MGRLLHIEAFSSTPLVTDPFEHVLVRNFVPAELRLPLEREFPTIDKPGIFPVQTLRYGPLFEAFLEELRGSAFREAVSEKFSVSLDDKPVLITVRGRCGRRDGQVHTDSETKIITVLLYLNGRWEADGGRLRLLRSENIEDVAVELPPEWGTLLVFRRSDRSFHGHRLFEGERRVVMLNWLTHQAVLERELSRHGRSSWMKSLVPTQLLERLHWRKISR</sequence>
<dbReference type="InterPro" id="IPR006620">
    <property type="entry name" value="Pro_4_hyd_alph"/>
</dbReference>
<dbReference type="GO" id="GO:0031418">
    <property type="term" value="F:L-ascorbic acid binding"/>
    <property type="evidence" value="ECO:0007669"/>
    <property type="project" value="InterPro"/>
</dbReference>
<evidence type="ECO:0000256" key="2">
    <source>
        <dbReference type="ARBA" id="ARBA00022964"/>
    </source>
</evidence>
<dbReference type="RefSeq" id="WP_178087818.1">
    <property type="nucleotide sequence ID" value="NZ_CABFUZ020000264.1"/>
</dbReference>
<dbReference type="InterPro" id="IPR044862">
    <property type="entry name" value="Pro_4_hyd_alph_FE2OG_OXY"/>
</dbReference>
<reference evidence="5" key="1">
    <citation type="submission" date="2019-09" db="EMBL/GenBank/DDBJ databases">
        <authorList>
            <person name="Cremers G."/>
        </authorList>
    </citation>
    <scope>NUCLEOTIDE SEQUENCE [LARGE SCALE GENOMIC DNA]</scope>
    <source>
        <strain evidence="5">3B</strain>
    </source>
</reference>
<keyword evidence="6" id="KW-1185">Reference proteome</keyword>
<proteinExistence type="predicted"/>
<gene>
    <name evidence="5" type="ORF">MAMC_02266</name>
</gene>
<dbReference type="SMART" id="SM00702">
    <property type="entry name" value="P4Hc"/>
    <property type="match status" value="1"/>
</dbReference>
<evidence type="ECO:0000259" key="4">
    <source>
        <dbReference type="SMART" id="SM00702"/>
    </source>
</evidence>
<dbReference type="AlphaFoldDB" id="A0A5E6MKP1"/>
<comment type="cofactor">
    <cofactor evidence="1">
        <name>L-ascorbate</name>
        <dbReference type="ChEBI" id="CHEBI:38290"/>
    </cofactor>
</comment>
<evidence type="ECO:0000256" key="1">
    <source>
        <dbReference type="ARBA" id="ARBA00001961"/>
    </source>
</evidence>
<dbReference type="Gene3D" id="2.60.120.620">
    <property type="entry name" value="q2cbj1_9rhob like domain"/>
    <property type="match status" value="1"/>
</dbReference>
<protein>
    <recommendedName>
        <fullName evidence="4">Prolyl 4-hydroxylase alpha subunit domain-containing protein</fullName>
    </recommendedName>
</protein>
<dbReference type="GO" id="GO:0051213">
    <property type="term" value="F:dioxygenase activity"/>
    <property type="evidence" value="ECO:0007669"/>
    <property type="project" value="UniProtKB-KW"/>
</dbReference>
<feature type="domain" description="Prolyl 4-hydroxylase alpha subunit" evidence="4">
    <location>
        <begin position="2"/>
        <end position="182"/>
    </location>
</feature>
<keyword evidence="3" id="KW-0560">Oxidoreductase</keyword>
<evidence type="ECO:0000256" key="3">
    <source>
        <dbReference type="ARBA" id="ARBA00023002"/>
    </source>
</evidence>
<evidence type="ECO:0000313" key="5">
    <source>
        <dbReference type="EMBL" id="VVM08549.1"/>
    </source>
</evidence>
<comment type="caution">
    <text evidence="5">The sequence shown here is derived from an EMBL/GenBank/DDBJ whole genome shotgun (WGS) entry which is preliminary data.</text>
</comment>
<organism evidence="5 6">
    <name type="scientific">Methylacidimicrobium cyclopophantes</name>
    <dbReference type="NCBI Taxonomy" id="1041766"/>
    <lineage>
        <taxon>Bacteria</taxon>
        <taxon>Pseudomonadati</taxon>
        <taxon>Verrucomicrobiota</taxon>
        <taxon>Methylacidimicrobium</taxon>
    </lineage>
</organism>
<dbReference type="Proteomes" id="UP000381693">
    <property type="component" value="Unassembled WGS sequence"/>
</dbReference>
<evidence type="ECO:0000313" key="6">
    <source>
        <dbReference type="Proteomes" id="UP000381693"/>
    </source>
</evidence>
<dbReference type="GO" id="GO:0005506">
    <property type="term" value="F:iron ion binding"/>
    <property type="evidence" value="ECO:0007669"/>
    <property type="project" value="InterPro"/>
</dbReference>
<accession>A0A5E6MKP1</accession>
<dbReference type="GO" id="GO:0016705">
    <property type="term" value="F:oxidoreductase activity, acting on paired donors, with incorporation or reduction of molecular oxygen"/>
    <property type="evidence" value="ECO:0007669"/>
    <property type="project" value="InterPro"/>
</dbReference>
<name>A0A5E6MKP1_9BACT</name>
<dbReference type="Pfam" id="PF13640">
    <property type="entry name" value="2OG-FeII_Oxy_3"/>
    <property type="match status" value="1"/>
</dbReference>
<keyword evidence="2" id="KW-0223">Dioxygenase</keyword>